<dbReference type="RefSeq" id="WP_216247514.1">
    <property type="nucleotide sequence ID" value="NZ_JAZHFS010000001.1"/>
</dbReference>
<evidence type="ECO:0000313" key="1">
    <source>
        <dbReference type="EMBL" id="MEF2110888.1"/>
    </source>
</evidence>
<proteinExistence type="predicted"/>
<gene>
    <name evidence="1" type="ORF">SJI18_01035</name>
</gene>
<evidence type="ECO:0008006" key="3">
    <source>
        <dbReference type="Google" id="ProtNLM"/>
    </source>
</evidence>
<reference evidence="1 2" key="1">
    <citation type="submission" date="2023-11" db="EMBL/GenBank/DDBJ databases">
        <title>Draft genome sequence of a psychrophilic Clostridium strain from permafrost water brine.</title>
        <authorList>
            <person name="Shcherbakova V.A."/>
            <person name="Trubitsyn V.E."/>
            <person name="Zakharyuk A.G."/>
        </authorList>
    </citation>
    <scope>NUCLEOTIDE SEQUENCE [LARGE SCALE GENOMIC DNA]</scope>
    <source>
        <strain evidence="1 2">14F</strain>
    </source>
</reference>
<organism evidence="1 2">
    <name type="scientific">Clostridium frigoriphilum</name>
    <dbReference type="NCBI Taxonomy" id="443253"/>
    <lineage>
        <taxon>Bacteria</taxon>
        <taxon>Bacillati</taxon>
        <taxon>Bacillota</taxon>
        <taxon>Clostridia</taxon>
        <taxon>Eubacteriales</taxon>
        <taxon>Clostridiaceae</taxon>
        <taxon>Clostridium</taxon>
    </lineage>
</organism>
<name>A0ABU7UKM1_9CLOT</name>
<protein>
    <recommendedName>
        <fullName evidence="3">Phage transcriptional activator, RinA family</fullName>
    </recommendedName>
</protein>
<dbReference type="Proteomes" id="UP001498469">
    <property type="component" value="Unassembled WGS sequence"/>
</dbReference>
<accession>A0ABU7UKM1</accession>
<dbReference type="EMBL" id="JAZHFS010000001">
    <property type="protein sequence ID" value="MEF2110888.1"/>
    <property type="molecule type" value="Genomic_DNA"/>
</dbReference>
<sequence length="146" mass="17155">MDYIREAIEFLTNYDNLKTSLINLELDIREIKADLNAGQIKAIEYSDMPSGDSAQLPDDKLINKMYMFQVKKKEYFLTKKTIKKMDQVLARLPSDDERILRAYYILGLREGTLFKHTFCSERTFYRMKTQAIRTFAIQLHGIDAIK</sequence>
<keyword evidence="2" id="KW-1185">Reference proteome</keyword>
<comment type="caution">
    <text evidence="1">The sequence shown here is derived from an EMBL/GenBank/DDBJ whole genome shotgun (WGS) entry which is preliminary data.</text>
</comment>
<evidence type="ECO:0000313" key="2">
    <source>
        <dbReference type="Proteomes" id="UP001498469"/>
    </source>
</evidence>